<gene>
    <name evidence="1" type="ORF">VJJ08_00240</name>
</gene>
<evidence type="ECO:0000313" key="1">
    <source>
        <dbReference type="EMBL" id="MEB3073729.1"/>
    </source>
</evidence>
<dbReference type="Proteomes" id="UP001311730">
    <property type="component" value="Unassembled WGS sequence"/>
</dbReference>
<reference evidence="1 2" key="1">
    <citation type="submission" date="2023-12" db="EMBL/GenBank/DDBJ databases">
        <title>Genomic sequences of Capnocytophaga and Parvimonas strains.</title>
        <authorList>
            <person name="Watt R.M."/>
            <person name="Wang M."/>
            <person name="Yang T."/>
            <person name="Tong W.M."/>
        </authorList>
    </citation>
    <scope>NUCLEOTIDE SEQUENCE [LARGE SCALE GENOMIC DNA]</scope>
    <source>
        <strain evidence="1 2">CCUG 13096</strain>
    </source>
</reference>
<accession>A0ABU5Z455</accession>
<protein>
    <submittedName>
        <fullName evidence="1">Uncharacterized protein</fullName>
    </submittedName>
</protein>
<organism evidence="1 2">
    <name type="scientific">Capnocytophaga gingivalis</name>
    <dbReference type="NCBI Taxonomy" id="1017"/>
    <lineage>
        <taxon>Bacteria</taxon>
        <taxon>Pseudomonadati</taxon>
        <taxon>Bacteroidota</taxon>
        <taxon>Flavobacteriia</taxon>
        <taxon>Flavobacteriales</taxon>
        <taxon>Flavobacteriaceae</taxon>
        <taxon>Capnocytophaga</taxon>
    </lineage>
</organism>
<evidence type="ECO:0000313" key="2">
    <source>
        <dbReference type="Proteomes" id="UP001311730"/>
    </source>
</evidence>
<dbReference type="RefSeq" id="WP_323982281.1">
    <property type="nucleotide sequence ID" value="NZ_JAYKBW010000001.1"/>
</dbReference>
<sequence>MREFGTTVKTAIQKAFPVYKGINWIGNIIQAPDGLLNQFESFISTPRQHKNERVKITKIKEEANDWQP</sequence>
<dbReference type="EMBL" id="JAYKBW010000001">
    <property type="protein sequence ID" value="MEB3073729.1"/>
    <property type="molecule type" value="Genomic_DNA"/>
</dbReference>
<comment type="caution">
    <text evidence="1">The sequence shown here is derived from an EMBL/GenBank/DDBJ whole genome shotgun (WGS) entry which is preliminary data.</text>
</comment>
<proteinExistence type="predicted"/>
<keyword evidence="2" id="KW-1185">Reference proteome</keyword>
<name>A0ABU5Z455_9FLAO</name>